<evidence type="ECO:0000256" key="1">
    <source>
        <dbReference type="ARBA" id="ARBA00004167"/>
    </source>
</evidence>
<evidence type="ECO:0000256" key="3">
    <source>
        <dbReference type="ARBA" id="ARBA00022729"/>
    </source>
</evidence>
<comment type="caution">
    <text evidence="8">The sequence shown here is derived from an EMBL/GenBank/DDBJ whole genome shotgun (WGS) entry which is preliminary data.</text>
</comment>
<dbReference type="InterPro" id="IPR002889">
    <property type="entry name" value="WSC_carb-bd"/>
</dbReference>
<dbReference type="PANTHER" id="PTHR24269:SF16">
    <property type="entry name" value="PROTEIN SLG1"/>
    <property type="match status" value="1"/>
</dbReference>
<evidence type="ECO:0000313" key="9">
    <source>
        <dbReference type="Proteomes" id="UP001055115"/>
    </source>
</evidence>
<evidence type="ECO:0000256" key="6">
    <source>
        <dbReference type="ARBA" id="ARBA00023180"/>
    </source>
</evidence>
<dbReference type="PROSITE" id="PS51212">
    <property type="entry name" value="WSC"/>
    <property type="match status" value="3"/>
</dbReference>
<proteinExistence type="predicted"/>
<keyword evidence="9" id="KW-1185">Reference proteome</keyword>
<reference evidence="8 9" key="1">
    <citation type="submission" date="2022-03" db="EMBL/GenBank/DDBJ databases">
        <title>Genome data of Colletotrichum spp.</title>
        <authorList>
            <person name="Utami Y.D."/>
            <person name="Hiruma K."/>
        </authorList>
    </citation>
    <scope>NUCLEOTIDE SEQUENCE [LARGE SCALE GENOMIC DNA]</scope>
    <source>
        <strain evidence="8 9">MAFF 239500</strain>
    </source>
</reference>
<dbReference type="SMART" id="SM00321">
    <property type="entry name" value="WSC"/>
    <property type="match status" value="2"/>
</dbReference>
<comment type="subcellular location">
    <subcellularLocation>
        <location evidence="1">Membrane</location>
        <topology evidence="1">Single-pass membrane protein</topology>
    </subcellularLocation>
</comment>
<keyword evidence="6" id="KW-0325">Glycoprotein</keyword>
<dbReference type="GO" id="GO:0005886">
    <property type="term" value="C:plasma membrane"/>
    <property type="evidence" value="ECO:0007669"/>
    <property type="project" value="TreeGrafter"/>
</dbReference>
<gene>
    <name evidence="8" type="ORF">ColSpa_00629</name>
</gene>
<dbReference type="Pfam" id="PF01822">
    <property type="entry name" value="WSC"/>
    <property type="match status" value="2"/>
</dbReference>
<keyword evidence="3" id="KW-0732">Signal</keyword>
<dbReference type="PANTHER" id="PTHR24269">
    <property type="entry name" value="KREMEN PROTEIN"/>
    <property type="match status" value="1"/>
</dbReference>
<evidence type="ECO:0000256" key="5">
    <source>
        <dbReference type="ARBA" id="ARBA00023136"/>
    </source>
</evidence>
<feature type="domain" description="WSC" evidence="7">
    <location>
        <begin position="292"/>
        <end position="412"/>
    </location>
</feature>
<evidence type="ECO:0000256" key="4">
    <source>
        <dbReference type="ARBA" id="ARBA00022989"/>
    </source>
</evidence>
<dbReference type="RefSeq" id="XP_049122798.1">
    <property type="nucleotide sequence ID" value="XM_049266841.1"/>
</dbReference>
<evidence type="ECO:0000313" key="8">
    <source>
        <dbReference type="EMBL" id="GKT40448.1"/>
    </source>
</evidence>
<dbReference type="AlphaFoldDB" id="A0AA37NXV2"/>
<name>A0AA37NXV2_9PEZI</name>
<dbReference type="EMBL" id="BQXU01000001">
    <property type="protein sequence ID" value="GKT40448.1"/>
    <property type="molecule type" value="Genomic_DNA"/>
</dbReference>
<protein>
    <submittedName>
        <fullName evidence="8">WSC domain-containing protein</fullName>
    </submittedName>
</protein>
<feature type="domain" description="WSC" evidence="7">
    <location>
        <begin position="8"/>
        <end position="107"/>
    </location>
</feature>
<accession>A0AA37NXV2</accession>
<dbReference type="GeneID" id="73321431"/>
<feature type="domain" description="WSC" evidence="7">
    <location>
        <begin position="124"/>
        <end position="217"/>
    </location>
</feature>
<keyword evidence="4" id="KW-1133">Transmembrane helix</keyword>
<sequence length="430" mass="44649">MPAIINGQWQYAGCFKDLVNNTRLLNEAFLASDDMTLDKCAAFCSTGAYNGGAFNYFGVEYSRECFCGWDVKAAQTSTSESECSSSCAGSPIGLCGAGNRLSVYNNTVPNQVPNAPQHVPRANDYKFLGCQTEGANGRALTGKFTAADTMTVETCASFCAVDGWQFMGVEYARECFCGNSTNAGSVPAPLDDCNMICAGSRVQYCGSSNRLDLYQLSPLAPSASSSTVLPASSTASGSSSIASSSSMASDPVVSSTASSTGEVSALTSSSSSASLASSSSTTAGPTATATNGYYYIGCFQDTNSGHALPGLFANNSVTPELCIDYANSKFSNSPTSTTKMPYVFLEYHHECYGGATLDFKGAAVTSLVGKQACKDYCYGSVSTFTTDGKVTTTTGTANYCGGAKMFDLYAISTPVAFPTTGGPLVTRTVN</sequence>
<organism evidence="8 9">
    <name type="scientific">Colletotrichum spaethianum</name>
    <dbReference type="NCBI Taxonomy" id="700344"/>
    <lineage>
        <taxon>Eukaryota</taxon>
        <taxon>Fungi</taxon>
        <taxon>Dikarya</taxon>
        <taxon>Ascomycota</taxon>
        <taxon>Pezizomycotina</taxon>
        <taxon>Sordariomycetes</taxon>
        <taxon>Hypocreomycetidae</taxon>
        <taxon>Glomerellales</taxon>
        <taxon>Glomerellaceae</taxon>
        <taxon>Colletotrichum</taxon>
        <taxon>Colletotrichum spaethianum species complex</taxon>
    </lineage>
</organism>
<evidence type="ECO:0000256" key="2">
    <source>
        <dbReference type="ARBA" id="ARBA00022692"/>
    </source>
</evidence>
<dbReference type="Proteomes" id="UP001055115">
    <property type="component" value="Unassembled WGS sequence"/>
</dbReference>
<evidence type="ECO:0000259" key="7">
    <source>
        <dbReference type="PROSITE" id="PS51212"/>
    </source>
</evidence>
<dbReference type="InterPro" id="IPR051836">
    <property type="entry name" value="Kremen_rcpt"/>
</dbReference>
<keyword evidence="5" id="KW-0472">Membrane</keyword>
<keyword evidence="2" id="KW-0812">Transmembrane</keyword>